<organism evidence="2 3">
    <name type="scientific">Gigaspora margarita</name>
    <dbReference type="NCBI Taxonomy" id="4874"/>
    <lineage>
        <taxon>Eukaryota</taxon>
        <taxon>Fungi</taxon>
        <taxon>Fungi incertae sedis</taxon>
        <taxon>Mucoromycota</taxon>
        <taxon>Glomeromycotina</taxon>
        <taxon>Glomeromycetes</taxon>
        <taxon>Diversisporales</taxon>
        <taxon>Gigasporaceae</taxon>
        <taxon>Gigaspora</taxon>
    </lineage>
</organism>
<evidence type="ECO:0000313" key="2">
    <source>
        <dbReference type="EMBL" id="CAG8848793.1"/>
    </source>
</evidence>
<dbReference type="SUPFAM" id="SSF53098">
    <property type="entry name" value="Ribonuclease H-like"/>
    <property type="match status" value="1"/>
</dbReference>
<name>A0ABN7X5T7_GIGMA</name>
<protein>
    <submittedName>
        <fullName evidence="2">12922_t:CDS:1</fullName>
    </submittedName>
</protein>
<feature type="domain" description="DUF659" evidence="1">
    <location>
        <begin position="83"/>
        <end position="186"/>
    </location>
</feature>
<evidence type="ECO:0000259" key="1">
    <source>
        <dbReference type="Pfam" id="PF04937"/>
    </source>
</evidence>
<dbReference type="InterPro" id="IPR012337">
    <property type="entry name" value="RNaseH-like_sf"/>
</dbReference>
<dbReference type="Proteomes" id="UP000789901">
    <property type="component" value="Unassembled WGS sequence"/>
</dbReference>
<dbReference type="InterPro" id="IPR007021">
    <property type="entry name" value="DUF659"/>
</dbReference>
<dbReference type="Pfam" id="PF04937">
    <property type="entry name" value="DUF659"/>
    <property type="match status" value="1"/>
</dbReference>
<dbReference type="EMBL" id="CAJVQB010093472">
    <property type="protein sequence ID" value="CAG8848793.1"/>
    <property type="molecule type" value="Genomic_DNA"/>
</dbReference>
<keyword evidence="3" id="KW-1185">Reference proteome</keyword>
<gene>
    <name evidence="2" type="ORF">GMARGA_LOCUS39368</name>
</gene>
<sequence>MQIKLENVFIVERAGSERFLITLTLLPQVNINYDRLLLKTWAMANIPFKVIANPYIRNLFKNLNLAYVIPYNTIWMIARWRALDEWTSKRGKSLYNYIVTTTERKEYLISLCDYSAESHTSDFMASEILNIIEQIRPKKFAAVITDLAANLRSVKEKMYRKYPHVLNLRCIAHALNLIAMDLTKLHE</sequence>
<proteinExistence type="predicted"/>
<accession>A0ABN7X5T7</accession>
<reference evidence="2 3" key="1">
    <citation type="submission" date="2021-06" db="EMBL/GenBank/DDBJ databases">
        <authorList>
            <person name="Kallberg Y."/>
            <person name="Tangrot J."/>
            <person name="Rosling A."/>
        </authorList>
    </citation>
    <scope>NUCLEOTIDE SEQUENCE [LARGE SCALE GENOMIC DNA]</scope>
    <source>
        <strain evidence="2 3">120-4 pot B 10/14</strain>
    </source>
</reference>
<feature type="non-terminal residue" evidence="2">
    <location>
        <position position="187"/>
    </location>
</feature>
<comment type="caution">
    <text evidence="2">The sequence shown here is derived from an EMBL/GenBank/DDBJ whole genome shotgun (WGS) entry which is preliminary data.</text>
</comment>
<evidence type="ECO:0000313" key="3">
    <source>
        <dbReference type="Proteomes" id="UP000789901"/>
    </source>
</evidence>